<evidence type="ECO:0000256" key="1">
    <source>
        <dbReference type="SAM" id="MobiDB-lite"/>
    </source>
</evidence>
<dbReference type="InterPro" id="IPR016187">
    <property type="entry name" value="CTDL_fold"/>
</dbReference>
<dbReference type="SUPFAM" id="SSF56436">
    <property type="entry name" value="C-type lectin-like"/>
    <property type="match status" value="1"/>
</dbReference>
<dbReference type="Proteomes" id="UP000697998">
    <property type="component" value="Unassembled WGS sequence"/>
</dbReference>
<reference evidence="3 4" key="1">
    <citation type="submission" date="2020-10" db="EMBL/GenBank/DDBJ databases">
        <title>Connecting structure to function with the recovery of over 1000 high-quality activated sludge metagenome-assembled genomes encoding full-length rRNA genes using long-read sequencing.</title>
        <authorList>
            <person name="Singleton C.M."/>
            <person name="Petriglieri F."/>
            <person name="Kristensen J.M."/>
            <person name="Kirkegaard R.H."/>
            <person name="Michaelsen T.Y."/>
            <person name="Andersen M.H."/>
            <person name="Karst S.M."/>
            <person name="Dueholm M.S."/>
            <person name="Nielsen P.H."/>
            <person name="Albertsen M."/>
        </authorList>
    </citation>
    <scope>NUCLEOTIDE SEQUENCE [LARGE SCALE GENOMIC DNA]</scope>
    <source>
        <strain evidence="3">EsbW_18-Q3-R4-48_BATAC.285</strain>
    </source>
</reference>
<dbReference type="InterPro" id="IPR042095">
    <property type="entry name" value="SUMF_sf"/>
</dbReference>
<organism evidence="3 4">
    <name type="scientific">Candidatus Accumulibacter proximus</name>
    <dbReference type="NCBI Taxonomy" id="2954385"/>
    <lineage>
        <taxon>Bacteria</taxon>
        <taxon>Pseudomonadati</taxon>
        <taxon>Pseudomonadota</taxon>
        <taxon>Betaproteobacteria</taxon>
        <taxon>Candidatus Accumulibacter</taxon>
    </lineage>
</organism>
<dbReference type="AlphaFoldDB" id="A0A935Q2B1"/>
<dbReference type="Gene3D" id="3.90.1580.10">
    <property type="entry name" value="paralog of FGE (formylglycine-generating enzyme)"/>
    <property type="match status" value="1"/>
</dbReference>
<comment type="caution">
    <text evidence="3">The sequence shown here is derived from an EMBL/GenBank/DDBJ whole genome shotgun (WGS) entry which is preliminary data.</text>
</comment>
<accession>A0A935Q2B1</accession>
<dbReference type="EMBL" id="JADJMH010000040">
    <property type="protein sequence ID" value="MBK7677740.1"/>
    <property type="molecule type" value="Genomic_DNA"/>
</dbReference>
<dbReference type="Pfam" id="PF03781">
    <property type="entry name" value="FGE-sulfatase"/>
    <property type="match status" value="1"/>
</dbReference>
<feature type="domain" description="Sulfatase-modifying factor enzyme-like" evidence="2">
    <location>
        <begin position="580"/>
        <end position="800"/>
    </location>
</feature>
<gene>
    <name evidence="3" type="ORF">IPJ27_25035</name>
</gene>
<proteinExistence type="predicted"/>
<evidence type="ECO:0000313" key="4">
    <source>
        <dbReference type="Proteomes" id="UP000697998"/>
    </source>
</evidence>
<dbReference type="InterPro" id="IPR005532">
    <property type="entry name" value="SUMF_dom"/>
</dbReference>
<dbReference type="PANTHER" id="PTHR23150:SF19">
    <property type="entry name" value="FORMYLGLYCINE-GENERATING ENZYME"/>
    <property type="match status" value="1"/>
</dbReference>
<feature type="compositionally biased region" description="Basic and acidic residues" evidence="1">
    <location>
        <begin position="473"/>
        <end position="486"/>
    </location>
</feature>
<dbReference type="InterPro" id="IPR051043">
    <property type="entry name" value="Sulfatase_Mod_Factor_Kinase"/>
</dbReference>
<sequence length="806" mass="88832">MSWLQPTAFEQDLVADLRRRSPEVAPLAALLSLATRVEPLLLRNARLHFLPGSATEIESQLWFSPLVGARSSSEVIFHAGAARLLADELHGDDALFGQVIEFTRRHTRHWLPEERLEQDLRLDALRDNQAAVRQGLQDLLKRLHDENDEEQRIRLARWSRRCLATVSDPHNPAAEAQLLSQFATCSLGASSVLAPGSAPQPLPEWLAGKLPAPFRPARLAVELRYDAAQQRQVLHLIAPNQDGPAIDLPTSLPANLHVQGDGGGGAWHIVSLDSRVELPAATRRVLLTTIDGRPYELRTELPDSPPSEDARVLPPLTLSHLAEDQAEAREIAEWLRKQGLGVILRQEGTSEVEPAPAAAAGEPARLLRVWTHAAQRRAARSGSDGLAAGTREALLRIDPAVEPPAAGYGAGKLLDLPDWRNAGQTTQAAGFVAQLHDWLVDEAPASGEEAPVAPSEVERLLAELDDPQTPPPRRLEIGDRLNEIGDPRPGVGVRELVVEEPLPASEETIGEAVKSLPESDRLLAELDQPATIPPRRLAIGDGLAEIGDPRQGVGLDSRGLPEIDWVGIPGGEFIYQDGERRSLASFRMARYPVTNAQFQAFVDAGGYGNAKRGPWQKVRAVGQTDEWWQDLKRPEPQPSRWPQANRPRTNIDWYEAVAYCRWLSAQLGHEVRLPTEEEWERAARGVEGREYPWGKAYESGRANIDETFGNTGQWYLEQPTAVGVYPHGASSEGVLDLSGNVWEWCLNKYDRPDQIQADTSGDTRVLRGGSWRDDADGARGSLRYRYYPVARPNRTGFRLVSSAPIA</sequence>
<evidence type="ECO:0000313" key="3">
    <source>
        <dbReference type="EMBL" id="MBK7677740.1"/>
    </source>
</evidence>
<evidence type="ECO:0000259" key="2">
    <source>
        <dbReference type="Pfam" id="PF03781"/>
    </source>
</evidence>
<dbReference type="GO" id="GO:0120147">
    <property type="term" value="F:formylglycine-generating oxidase activity"/>
    <property type="evidence" value="ECO:0007669"/>
    <property type="project" value="TreeGrafter"/>
</dbReference>
<dbReference type="PANTHER" id="PTHR23150">
    <property type="entry name" value="SULFATASE MODIFYING FACTOR 1, 2"/>
    <property type="match status" value="1"/>
</dbReference>
<name>A0A935Q2B1_9PROT</name>
<protein>
    <submittedName>
        <fullName evidence="3">SUMF1/EgtB/PvdO family nonheme iron enzyme</fullName>
    </submittedName>
</protein>
<feature type="region of interest" description="Disordered" evidence="1">
    <location>
        <begin position="465"/>
        <end position="488"/>
    </location>
</feature>